<gene>
    <name evidence="4" type="ORF">LZ495_39375</name>
</gene>
<reference evidence="4" key="1">
    <citation type="submission" date="2022-01" db="EMBL/GenBank/DDBJ databases">
        <title>Genome-Based Taxonomic Classification of the Phylum Actinobacteria.</title>
        <authorList>
            <person name="Gao Y."/>
        </authorList>
    </citation>
    <scope>NUCLEOTIDE SEQUENCE</scope>
    <source>
        <strain evidence="4">KLBMP 8922</strain>
    </source>
</reference>
<protein>
    <submittedName>
        <fullName evidence="4">Fumarylacetoacetate hydrolase family protein</fullName>
    </submittedName>
</protein>
<comment type="similarity">
    <text evidence="1">Belongs to the FAH family.</text>
</comment>
<dbReference type="InterPro" id="IPR011234">
    <property type="entry name" value="Fumarylacetoacetase-like_C"/>
</dbReference>
<dbReference type="AlphaFoldDB" id="A0AA41U4S0"/>
<evidence type="ECO:0000256" key="1">
    <source>
        <dbReference type="ARBA" id="ARBA00010211"/>
    </source>
</evidence>
<name>A0AA41U4S0_9ACTN</name>
<keyword evidence="5" id="KW-1185">Reference proteome</keyword>
<dbReference type="GO" id="GO:0046872">
    <property type="term" value="F:metal ion binding"/>
    <property type="evidence" value="ECO:0007669"/>
    <property type="project" value="UniProtKB-KW"/>
</dbReference>
<dbReference type="EMBL" id="JAKFHA010000046">
    <property type="protein sequence ID" value="MCF2533251.1"/>
    <property type="molecule type" value="Genomic_DNA"/>
</dbReference>
<dbReference type="InterPro" id="IPR036663">
    <property type="entry name" value="Fumarylacetoacetase_C_sf"/>
</dbReference>
<dbReference type="InterPro" id="IPR051121">
    <property type="entry name" value="FAH"/>
</dbReference>
<dbReference type="PANTHER" id="PTHR42796:SF4">
    <property type="entry name" value="FUMARYLACETOACETATE HYDROLASE DOMAIN-CONTAINING PROTEIN 2A"/>
    <property type="match status" value="1"/>
</dbReference>
<feature type="domain" description="Fumarylacetoacetase-like C-terminal" evidence="3">
    <location>
        <begin position="75"/>
        <end position="278"/>
    </location>
</feature>
<evidence type="ECO:0000259" key="3">
    <source>
        <dbReference type="Pfam" id="PF01557"/>
    </source>
</evidence>
<dbReference type="Proteomes" id="UP001165378">
    <property type="component" value="Unassembled WGS sequence"/>
</dbReference>
<comment type="caution">
    <text evidence="4">The sequence shown here is derived from an EMBL/GenBank/DDBJ whole genome shotgun (WGS) entry which is preliminary data.</text>
</comment>
<dbReference type="Pfam" id="PF01557">
    <property type="entry name" value="FAA_hydrolase"/>
    <property type="match status" value="1"/>
</dbReference>
<dbReference type="Gene3D" id="3.90.850.10">
    <property type="entry name" value="Fumarylacetoacetase-like, C-terminal domain"/>
    <property type="match status" value="1"/>
</dbReference>
<dbReference type="PANTHER" id="PTHR42796">
    <property type="entry name" value="FUMARYLACETOACETATE HYDROLASE DOMAIN-CONTAINING PROTEIN 2A-RELATED"/>
    <property type="match status" value="1"/>
</dbReference>
<dbReference type="RefSeq" id="WP_235058025.1">
    <property type="nucleotide sequence ID" value="NZ_JAKFHA010000046.1"/>
</dbReference>
<evidence type="ECO:0000313" key="5">
    <source>
        <dbReference type="Proteomes" id="UP001165378"/>
    </source>
</evidence>
<organism evidence="4 5">
    <name type="scientific">Yinghuangia soli</name>
    <dbReference type="NCBI Taxonomy" id="2908204"/>
    <lineage>
        <taxon>Bacteria</taxon>
        <taxon>Bacillati</taxon>
        <taxon>Actinomycetota</taxon>
        <taxon>Actinomycetes</taxon>
        <taxon>Kitasatosporales</taxon>
        <taxon>Streptomycetaceae</taxon>
        <taxon>Yinghuangia</taxon>
    </lineage>
</organism>
<dbReference type="SUPFAM" id="SSF56529">
    <property type="entry name" value="FAH"/>
    <property type="match status" value="1"/>
</dbReference>
<proteinExistence type="inferred from homology"/>
<evidence type="ECO:0000313" key="4">
    <source>
        <dbReference type="EMBL" id="MCF2533251.1"/>
    </source>
</evidence>
<keyword evidence="4" id="KW-0378">Hydrolase</keyword>
<sequence>MRIANVAGRATLLDTDGGGLDVAKASGGRLPSDPQALFEHWDALRDWAAQTGGSGGDFAVDATQLGAPAPTPRQVFAIGLNYAEHAAESRIARPDTPPVFTKFPTSITGPRAQVVLPSAHVDWEVELVVAIGRTAVGVAESAAWDHVAGLTVGQDLSERMVQLSGPVPQFSLGKSYPGFAPLGPALVAPDEFADPDDLELGCRIGDEVLQQGRTRDMIFGVAELIARLSAVCPLLPGDIIFTGTPSGVGMARDPQRYLQPGTTLVSHVVGIGELRNTMVAGPVPASGETSGPRD</sequence>
<evidence type="ECO:0000256" key="2">
    <source>
        <dbReference type="ARBA" id="ARBA00022723"/>
    </source>
</evidence>
<accession>A0AA41U4S0</accession>
<dbReference type="GO" id="GO:0044281">
    <property type="term" value="P:small molecule metabolic process"/>
    <property type="evidence" value="ECO:0007669"/>
    <property type="project" value="UniProtKB-ARBA"/>
</dbReference>
<keyword evidence="2" id="KW-0479">Metal-binding</keyword>
<dbReference type="GO" id="GO:0016787">
    <property type="term" value="F:hydrolase activity"/>
    <property type="evidence" value="ECO:0007669"/>
    <property type="project" value="UniProtKB-KW"/>
</dbReference>